<dbReference type="AlphaFoldDB" id="A0A7M1R0W2"/>
<organism evidence="2 3">
    <name type="scientific">Trueperella pecoris</name>
    <dbReference type="NCBI Taxonomy" id="2733571"/>
    <lineage>
        <taxon>Bacteria</taxon>
        <taxon>Bacillati</taxon>
        <taxon>Actinomycetota</taxon>
        <taxon>Actinomycetes</taxon>
        <taxon>Actinomycetales</taxon>
        <taxon>Actinomycetaceae</taxon>
        <taxon>Trueperella</taxon>
    </lineage>
</organism>
<evidence type="ECO:0000313" key="2">
    <source>
        <dbReference type="EMBL" id="QOR47910.1"/>
    </source>
</evidence>
<feature type="compositionally biased region" description="Acidic residues" evidence="1">
    <location>
        <begin position="11"/>
        <end position="21"/>
    </location>
</feature>
<evidence type="ECO:0000256" key="1">
    <source>
        <dbReference type="SAM" id="MobiDB-lite"/>
    </source>
</evidence>
<feature type="compositionally biased region" description="Basic and acidic residues" evidence="1">
    <location>
        <begin position="1"/>
        <end position="10"/>
    </location>
</feature>
<evidence type="ECO:0000313" key="3">
    <source>
        <dbReference type="Proteomes" id="UP000594961"/>
    </source>
</evidence>
<gene>
    <name evidence="2" type="ORF">INS90_00940</name>
</gene>
<dbReference type="Proteomes" id="UP000594961">
    <property type="component" value="Chromosome"/>
</dbReference>
<dbReference type="EMBL" id="CP063212">
    <property type="protein sequence ID" value="QOR47910.1"/>
    <property type="molecule type" value="Genomic_DNA"/>
</dbReference>
<dbReference type="RefSeq" id="WP_197553697.1">
    <property type="nucleotide sequence ID" value="NZ_CP063212.1"/>
</dbReference>
<feature type="region of interest" description="Disordered" evidence="1">
    <location>
        <begin position="1"/>
        <end position="44"/>
    </location>
</feature>
<reference evidence="2 3" key="1">
    <citation type="submission" date="2020-10" db="EMBL/GenBank/DDBJ databases">
        <title>Trueperella pecoris sp. nov. isolated from bovine and porcine specimens.</title>
        <authorList>
            <person name="Schoenecker L."/>
            <person name="Schnydrig P."/>
            <person name="Brodard I."/>
            <person name="Thomann A."/>
            <person name="Hemphill A."/>
            <person name="Rodriguez-Campos S."/>
            <person name="Perreten V."/>
            <person name="Jores J."/>
            <person name="Kittl S."/>
        </authorList>
    </citation>
    <scope>NUCLEOTIDE SEQUENCE [LARGE SCALE GENOMIC DNA]</scope>
    <source>
        <strain evidence="2 3">19OD0592</strain>
    </source>
</reference>
<proteinExistence type="predicted"/>
<accession>A0A7M1R0W2</accession>
<protein>
    <submittedName>
        <fullName evidence="2">Acetyl-CoA carboxylase</fullName>
    </submittedName>
</protein>
<name>A0A7M1R0W2_9ACTO</name>
<sequence length="73" mass="7790">MKAKEEKDTELTDVSDDESTPSEEVQLPIVPVESDATPAPPAEAIEAQELPAPKAASFDLSLPILEVLTDPTM</sequence>